<dbReference type="CDD" id="cd11387">
    <property type="entry name" value="bHLHzip_USF_MITF"/>
    <property type="match status" value="1"/>
</dbReference>
<comment type="subcellular location">
    <subcellularLocation>
        <location evidence="1">Nucleus</location>
    </subcellularLocation>
</comment>
<dbReference type="Gene3D" id="4.10.280.10">
    <property type="entry name" value="Helix-loop-helix DNA-binding domain"/>
    <property type="match status" value="1"/>
</dbReference>
<evidence type="ECO:0000256" key="4">
    <source>
        <dbReference type="ARBA" id="ARBA00023242"/>
    </source>
</evidence>
<feature type="region of interest" description="Disordered" evidence="6">
    <location>
        <begin position="1"/>
        <end position="88"/>
    </location>
</feature>
<organism evidence="8 9">
    <name type="scientific">Apophysomyces ossiformis</name>
    <dbReference type="NCBI Taxonomy" id="679940"/>
    <lineage>
        <taxon>Eukaryota</taxon>
        <taxon>Fungi</taxon>
        <taxon>Fungi incertae sedis</taxon>
        <taxon>Mucoromycota</taxon>
        <taxon>Mucoromycotina</taxon>
        <taxon>Mucoromycetes</taxon>
        <taxon>Mucorales</taxon>
        <taxon>Mucorineae</taxon>
        <taxon>Mucoraceae</taxon>
        <taxon>Apophysomyces</taxon>
    </lineage>
</organism>
<reference evidence="8" key="1">
    <citation type="submission" date="2020-01" db="EMBL/GenBank/DDBJ databases">
        <title>Genome Sequencing of Three Apophysomyces-Like Fungal Strains Confirms a Novel Fungal Genus in the Mucoromycota with divergent Burkholderia-like Endosymbiotic Bacteria.</title>
        <authorList>
            <person name="Stajich J.E."/>
            <person name="Macias A.M."/>
            <person name="Carter-House D."/>
            <person name="Lovett B."/>
            <person name="Kasson L.R."/>
            <person name="Berry K."/>
            <person name="Grigoriev I."/>
            <person name="Chang Y."/>
            <person name="Spatafora J."/>
            <person name="Kasson M.T."/>
        </authorList>
    </citation>
    <scope>NUCLEOTIDE SEQUENCE</scope>
    <source>
        <strain evidence="8">NRRL A-21654</strain>
    </source>
</reference>
<evidence type="ECO:0000256" key="2">
    <source>
        <dbReference type="ARBA" id="ARBA00023015"/>
    </source>
</evidence>
<dbReference type="Proteomes" id="UP000605846">
    <property type="component" value="Unassembled WGS sequence"/>
</dbReference>
<keyword evidence="2" id="KW-0805">Transcription regulation</keyword>
<dbReference type="AlphaFoldDB" id="A0A8H7BSC7"/>
<dbReference type="OrthoDB" id="690068at2759"/>
<dbReference type="InterPro" id="IPR011598">
    <property type="entry name" value="bHLH_dom"/>
</dbReference>
<evidence type="ECO:0000256" key="6">
    <source>
        <dbReference type="SAM" id="MobiDB-lite"/>
    </source>
</evidence>
<proteinExistence type="predicted"/>
<dbReference type="SUPFAM" id="SSF47459">
    <property type="entry name" value="HLH, helix-loop-helix DNA-binding domain"/>
    <property type="match status" value="1"/>
</dbReference>
<comment type="caution">
    <text evidence="8">The sequence shown here is derived from an EMBL/GenBank/DDBJ whole genome shotgun (WGS) entry which is preliminary data.</text>
</comment>
<keyword evidence="4" id="KW-0539">Nucleus</keyword>
<feature type="compositionally biased region" description="Acidic residues" evidence="6">
    <location>
        <begin position="35"/>
        <end position="50"/>
    </location>
</feature>
<dbReference type="EMBL" id="JABAYA010000009">
    <property type="protein sequence ID" value="KAF7731564.1"/>
    <property type="molecule type" value="Genomic_DNA"/>
</dbReference>
<dbReference type="InterPro" id="IPR036638">
    <property type="entry name" value="HLH_DNA-bd_sf"/>
</dbReference>
<dbReference type="GO" id="GO:0000978">
    <property type="term" value="F:RNA polymerase II cis-regulatory region sequence-specific DNA binding"/>
    <property type="evidence" value="ECO:0007669"/>
    <property type="project" value="TreeGrafter"/>
</dbReference>
<dbReference type="GO" id="GO:0046983">
    <property type="term" value="F:protein dimerization activity"/>
    <property type="evidence" value="ECO:0007669"/>
    <property type="project" value="InterPro"/>
</dbReference>
<keyword evidence="3" id="KW-0804">Transcription</keyword>
<dbReference type="SMART" id="SM00353">
    <property type="entry name" value="HLH"/>
    <property type="match status" value="1"/>
</dbReference>
<feature type="domain" description="BHLH" evidence="7">
    <location>
        <begin position="115"/>
        <end position="168"/>
    </location>
</feature>
<evidence type="ECO:0000313" key="8">
    <source>
        <dbReference type="EMBL" id="KAF7731564.1"/>
    </source>
</evidence>
<gene>
    <name evidence="8" type="ORF">EC973_009328</name>
</gene>
<keyword evidence="9" id="KW-1185">Reference proteome</keyword>
<keyword evidence="5" id="KW-0175">Coiled coil</keyword>
<feature type="coiled-coil region" evidence="5">
    <location>
        <begin position="158"/>
        <end position="185"/>
    </location>
</feature>
<name>A0A8H7BSC7_9FUNG</name>
<evidence type="ECO:0000256" key="5">
    <source>
        <dbReference type="SAM" id="Coils"/>
    </source>
</evidence>
<sequence length="256" mass="28724">MAHLTESMQMTLDNTTRDSSSTDIPPAAVTRHSEETEDLEEEEDDTEGSMDDSTSNSTTIPPPNPQPLFLNFTSDLSPQKGKKRPKKQTAYRVNGVNILNRKELDSKTAIERLKKRRENHNHVERRRRDIINNTILELSHVVPNALQPGQKPNKGNILKLALDHIQTLQEENKVLKERLAASARKSSPILTAPFPQSNDQIPNHRGTTPSTNTTMFASASSPSTKLRPILPAKPSPFHAINDREQSYGNACRYYTL</sequence>
<evidence type="ECO:0000256" key="3">
    <source>
        <dbReference type="ARBA" id="ARBA00023163"/>
    </source>
</evidence>
<dbReference type="InterPro" id="IPR051732">
    <property type="entry name" value="USF"/>
</dbReference>
<feature type="region of interest" description="Disordered" evidence="6">
    <location>
        <begin position="189"/>
        <end position="210"/>
    </location>
</feature>
<dbReference type="GO" id="GO:0000981">
    <property type="term" value="F:DNA-binding transcription factor activity, RNA polymerase II-specific"/>
    <property type="evidence" value="ECO:0007669"/>
    <property type="project" value="TreeGrafter"/>
</dbReference>
<evidence type="ECO:0000313" key="9">
    <source>
        <dbReference type="Proteomes" id="UP000605846"/>
    </source>
</evidence>
<feature type="compositionally biased region" description="Polar residues" evidence="6">
    <location>
        <begin position="1"/>
        <end position="23"/>
    </location>
</feature>
<dbReference type="GO" id="GO:0005634">
    <property type="term" value="C:nucleus"/>
    <property type="evidence" value="ECO:0007669"/>
    <property type="project" value="UniProtKB-SubCell"/>
</dbReference>
<dbReference type="PANTHER" id="PTHR46117">
    <property type="entry name" value="FI24210P1"/>
    <property type="match status" value="1"/>
</dbReference>
<dbReference type="PANTHER" id="PTHR46117:SF3">
    <property type="entry name" value="FI24210P1"/>
    <property type="match status" value="1"/>
</dbReference>
<dbReference type="Pfam" id="PF00010">
    <property type="entry name" value="HLH"/>
    <property type="match status" value="1"/>
</dbReference>
<dbReference type="PROSITE" id="PS50888">
    <property type="entry name" value="BHLH"/>
    <property type="match status" value="1"/>
</dbReference>
<accession>A0A8H7BSC7</accession>
<evidence type="ECO:0000259" key="7">
    <source>
        <dbReference type="PROSITE" id="PS50888"/>
    </source>
</evidence>
<evidence type="ECO:0000256" key="1">
    <source>
        <dbReference type="ARBA" id="ARBA00004123"/>
    </source>
</evidence>
<protein>
    <recommendedName>
        <fullName evidence="7">BHLH domain-containing protein</fullName>
    </recommendedName>
</protein>